<dbReference type="InterPro" id="IPR056789">
    <property type="entry name" value="LRR_R13L1-DRL21"/>
</dbReference>
<dbReference type="Gene3D" id="3.80.10.10">
    <property type="entry name" value="Ribonuclease Inhibitor"/>
    <property type="match status" value="3"/>
</dbReference>
<dbReference type="AlphaFoldDB" id="A0A0Q3PDB5"/>
<dbReference type="Proteomes" id="UP000008810">
    <property type="component" value="Chromosome 4"/>
</dbReference>
<dbReference type="EnsemblPlants" id="KQJ87193">
    <property type="protein sequence ID" value="KQJ87193"/>
    <property type="gene ID" value="BRADI_4g09660v3"/>
</dbReference>
<keyword evidence="4" id="KW-1185">Reference proteome</keyword>
<dbReference type="PANTHER" id="PTHR47186">
    <property type="entry name" value="LEUCINE-RICH REPEAT-CONTAINING PROTEIN 57"/>
    <property type="match status" value="1"/>
</dbReference>
<proteinExistence type="predicted"/>
<evidence type="ECO:0000313" key="3">
    <source>
        <dbReference type="EnsemblPlants" id="KQJ87193"/>
    </source>
</evidence>
<reference evidence="2" key="2">
    <citation type="submission" date="2017-06" db="EMBL/GenBank/DDBJ databases">
        <title>WGS assembly of Brachypodium distachyon.</title>
        <authorList>
            <consortium name="The International Brachypodium Initiative"/>
            <person name="Lucas S."/>
            <person name="Harmon-Smith M."/>
            <person name="Lail K."/>
            <person name="Tice H."/>
            <person name="Grimwood J."/>
            <person name="Bruce D."/>
            <person name="Barry K."/>
            <person name="Shu S."/>
            <person name="Lindquist E."/>
            <person name="Wang M."/>
            <person name="Pitluck S."/>
            <person name="Vogel J.P."/>
            <person name="Garvin D.F."/>
            <person name="Mockler T.C."/>
            <person name="Schmutz J."/>
            <person name="Rokhsar D."/>
            <person name="Bevan M.W."/>
        </authorList>
    </citation>
    <scope>NUCLEOTIDE SEQUENCE</scope>
    <source>
        <strain evidence="2">Bd21</strain>
    </source>
</reference>
<dbReference type="EMBL" id="CM000883">
    <property type="protein sequence ID" value="KQJ87193.1"/>
    <property type="molecule type" value="Genomic_DNA"/>
</dbReference>
<dbReference type="PANTHER" id="PTHR47186:SF58">
    <property type="entry name" value="NB-ARC DOMAIN-CONTAINING PROTEIN"/>
    <property type="match status" value="1"/>
</dbReference>
<protein>
    <recommendedName>
        <fullName evidence="1">R13L1/DRL21-like LRR repeat region domain-containing protein</fullName>
    </recommendedName>
</protein>
<dbReference type="InParanoid" id="A0A0Q3PDB5"/>
<feature type="domain" description="R13L1/DRL21-like LRR repeat region" evidence="1">
    <location>
        <begin position="139"/>
        <end position="263"/>
    </location>
</feature>
<name>A0A0Q3PDB5_BRADI</name>
<reference evidence="2 3" key="1">
    <citation type="journal article" date="2010" name="Nature">
        <title>Genome sequencing and analysis of the model grass Brachypodium distachyon.</title>
        <authorList>
            <consortium name="International Brachypodium Initiative"/>
        </authorList>
    </citation>
    <scope>NUCLEOTIDE SEQUENCE [LARGE SCALE GENOMIC DNA]</scope>
    <source>
        <strain evidence="2 3">Bd21</strain>
    </source>
</reference>
<dbReference type="InterPro" id="IPR032675">
    <property type="entry name" value="LRR_dom_sf"/>
</dbReference>
<reference evidence="3" key="3">
    <citation type="submission" date="2018-08" db="UniProtKB">
        <authorList>
            <consortium name="EnsemblPlants"/>
        </authorList>
    </citation>
    <scope>IDENTIFICATION</scope>
    <source>
        <strain evidence="3">cv. Bd21</strain>
    </source>
</reference>
<dbReference type="Pfam" id="PF25019">
    <property type="entry name" value="LRR_R13L1-DRL21"/>
    <property type="match status" value="1"/>
</dbReference>
<dbReference type="SUPFAM" id="SSF52058">
    <property type="entry name" value="L domain-like"/>
    <property type="match status" value="1"/>
</dbReference>
<dbReference type="ExpressionAtlas" id="A0A0Q3PDB5">
    <property type="expression patterns" value="baseline and differential"/>
</dbReference>
<dbReference type="OrthoDB" id="695275at2759"/>
<evidence type="ECO:0000259" key="1">
    <source>
        <dbReference type="Pfam" id="PF25019"/>
    </source>
</evidence>
<dbReference type="Gramene" id="KQJ87193">
    <property type="protein sequence ID" value="KQJ87193"/>
    <property type="gene ID" value="BRADI_4g09660v3"/>
</dbReference>
<gene>
    <name evidence="2" type="ORF">BRADI_4g09660v3</name>
</gene>
<sequence length="694" mass="78025">MDVALGAVQWVVGNALAPVSDGLLEAWESSKNLGLNIEALKMELLLVQATLETASRKEISGQAHSAEDLLDELDYFRIHDQLHGTCLDLPRDLSNFAKLFHFYTPTGELHSDICNVGKLELLQELKVFRVHKESEGFELKQLEHLTELRELGIYNLEKIHTKEEASKANLREKNYLERLTLEWDSKGSNIDPDVEAVILESLQPHRDLQKLSIRGHIGRFCPKWLGDQLEVKDLQSFHLSDVSWEDFPSFRKMCDLHEVTLECITTMKEFVVEQSFCRLTRLKLVGLEIFEKGSVTFRNYQSHVLPPRSSSLVGPSSDQGDAKWNLLVVENLWVQGCYSSGKELTELLTHLPRLSNLTIVKCVKIVNLAVEVDLQQTMSVATSDSETEEAAASEREDGGLLLLPAHLSESLRELAIHDCPALILMDPPSLLPDGGGLQALRFLEKLAIWGSPKFLSACLVSSPSRFLFPSSLQSLHLWDVEGMRMLELLSNLTSLTHLDLRNCGEDLRCEVLGPLLGQLRQLIVYRSPRFFAGWNPDARRVLQHEGGGEEQRRQIGSPLPSSSKLQVLYTDDAEGLLAAPICSLLSSSLTKLQIYGIEDAHLERFTNDGLHLLTSLQELWFIRFYELQHLPAGLHKLPNLKRLELYECPSLRALPEDGLPKSLQYLDVSECGNEELKQQCRGLVGTIPEISLGD</sequence>
<organism evidence="2">
    <name type="scientific">Brachypodium distachyon</name>
    <name type="common">Purple false brome</name>
    <name type="synonym">Trachynia distachya</name>
    <dbReference type="NCBI Taxonomy" id="15368"/>
    <lineage>
        <taxon>Eukaryota</taxon>
        <taxon>Viridiplantae</taxon>
        <taxon>Streptophyta</taxon>
        <taxon>Embryophyta</taxon>
        <taxon>Tracheophyta</taxon>
        <taxon>Spermatophyta</taxon>
        <taxon>Magnoliopsida</taxon>
        <taxon>Liliopsida</taxon>
        <taxon>Poales</taxon>
        <taxon>Poaceae</taxon>
        <taxon>BOP clade</taxon>
        <taxon>Pooideae</taxon>
        <taxon>Stipodae</taxon>
        <taxon>Brachypodieae</taxon>
        <taxon>Brachypodium</taxon>
    </lineage>
</organism>
<accession>A0A0Q3PDB5</accession>
<evidence type="ECO:0000313" key="2">
    <source>
        <dbReference type="EMBL" id="KQJ87193.1"/>
    </source>
</evidence>
<evidence type="ECO:0000313" key="4">
    <source>
        <dbReference type="Proteomes" id="UP000008810"/>
    </source>
</evidence>